<keyword evidence="1" id="KW-0472">Membrane</keyword>
<keyword evidence="1" id="KW-0812">Transmembrane</keyword>
<dbReference type="AlphaFoldDB" id="A0A0H5DGN9"/>
<dbReference type="SUPFAM" id="SSF50630">
    <property type="entry name" value="Acid proteases"/>
    <property type="match status" value="1"/>
</dbReference>
<dbReference type="InterPro" id="IPR034122">
    <property type="entry name" value="Retropepsin-like_bacterial"/>
</dbReference>
<proteinExistence type="predicted"/>
<sequence length="193" mass="21279">MNGDDYGRLIYLGLLLVAVGSWVFVQNRQGIGKTLQQLAIWAFIFLGVIAGYGLWDDIRTTVSPQQSVLQDEGRVDVPRSRDGHYYLTLEVNDVPVQFLVDTGASAVVLNAADARRVGIDLDDLAYLGRARTANGEVRTARTRVDSMSLGGITDRNVSVAVNEGQMDQSLLGMDYLQRWSSIEIREGAMVLTR</sequence>
<evidence type="ECO:0000256" key="1">
    <source>
        <dbReference type="SAM" id="Phobius"/>
    </source>
</evidence>
<dbReference type="InterPro" id="IPR021109">
    <property type="entry name" value="Peptidase_aspartic_dom_sf"/>
</dbReference>
<evidence type="ECO:0000313" key="3">
    <source>
        <dbReference type="Proteomes" id="UP000043764"/>
    </source>
</evidence>
<gene>
    <name evidence="2" type="ORF">NIT7321_02239</name>
</gene>
<dbReference type="Gene3D" id="2.40.70.10">
    <property type="entry name" value="Acid Proteases"/>
    <property type="match status" value="1"/>
</dbReference>
<dbReference type="PROSITE" id="PS00141">
    <property type="entry name" value="ASP_PROTEASE"/>
    <property type="match status" value="1"/>
</dbReference>
<evidence type="ECO:0000313" key="2">
    <source>
        <dbReference type="EMBL" id="CRL11383.1"/>
    </source>
</evidence>
<dbReference type="RefSeq" id="WP_008562417.1">
    <property type="nucleotide sequence ID" value="NZ_BSKQ01000001.1"/>
</dbReference>
<dbReference type="Proteomes" id="UP000043764">
    <property type="component" value="Unassembled WGS sequence"/>
</dbReference>
<dbReference type="NCBIfam" id="TIGR02281">
    <property type="entry name" value="clan_AA_DTGA"/>
    <property type="match status" value="1"/>
</dbReference>
<dbReference type="OrthoDB" id="7595324at2"/>
<reference evidence="2 3" key="1">
    <citation type="submission" date="2015-05" db="EMBL/GenBank/DDBJ databases">
        <authorList>
            <person name="Rodrigo-Torres Lidia"/>
            <person name="Arahal R.David."/>
        </authorList>
    </citation>
    <scope>NUCLEOTIDE SEQUENCE [LARGE SCALE GENOMIC DNA]</scope>
    <source>
        <strain evidence="2 3">CECT 7321</strain>
    </source>
</reference>
<dbReference type="GeneID" id="78398055"/>
<feature type="transmembrane region" description="Helical" evidence="1">
    <location>
        <begin position="37"/>
        <end position="55"/>
    </location>
</feature>
<organism evidence="2 3">
    <name type="scientific">Phaeobacter italicus</name>
    <dbReference type="NCBI Taxonomy" id="481446"/>
    <lineage>
        <taxon>Bacteria</taxon>
        <taxon>Pseudomonadati</taxon>
        <taxon>Pseudomonadota</taxon>
        <taxon>Alphaproteobacteria</taxon>
        <taxon>Rhodobacterales</taxon>
        <taxon>Roseobacteraceae</taxon>
        <taxon>Phaeobacter</taxon>
    </lineage>
</organism>
<dbReference type="Pfam" id="PF13975">
    <property type="entry name" value="gag-asp_proteas"/>
    <property type="match status" value="1"/>
</dbReference>
<dbReference type="InterPro" id="IPR011969">
    <property type="entry name" value="Clan_AA_Asp_peptidase_C"/>
</dbReference>
<dbReference type="STRING" id="481446.NIT7645_03247"/>
<dbReference type="CDD" id="cd05483">
    <property type="entry name" value="retropepsin_like_bacteria"/>
    <property type="match status" value="1"/>
</dbReference>
<dbReference type="InterPro" id="IPR001969">
    <property type="entry name" value="Aspartic_peptidase_AS"/>
</dbReference>
<feature type="transmembrane region" description="Helical" evidence="1">
    <location>
        <begin position="6"/>
        <end position="25"/>
    </location>
</feature>
<keyword evidence="3" id="KW-1185">Reference proteome</keyword>
<keyword evidence="2" id="KW-0645">Protease</keyword>
<dbReference type="GO" id="GO:0004190">
    <property type="term" value="F:aspartic-type endopeptidase activity"/>
    <property type="evidence" value="ECO:0007669"/>
    <property type="project" value="InterPro"/>
</dbReference>
<keyword evidence="2" id="KW-0378">Hydrolase</keyword>
<accession>A0A0H5DGN9</accession>
<dbReference type="EMBL" id="CVRL01000028">
    <property type="protein sequence ID" value="CRL11383.1"/>
    <property type="molecule type" value="Genomic_DNA"/>
</dbReference>
<protein>
    <submittedName>
        <fullName evidence="2">Clan AA aspartic protease</fullName>
    </submittedName>
</protein>
<keyword evidence="1" id="KW-1133">Transmembrane helix</keyword>
<name>A0A0H5DGN9_9RHOB</name>
<dbReference type="GO" id="GO:0006508">
    <property type="term" value="P:proteolysis"/>
    <property type="evidence" value="ECO:0007669"/>
    <property type="project" value="UniProtKB-KW"/>
</dbReference>